<keyword evidence="2" id="KW-1133">Transmembrane helix</keyword>
<dbReference type="Pfam" id="PF19545">
    <property type="entry name" value="DUF6069"/>
    <property type="match status" value="1"/>
</dbReference>
<feature type="compositionally biased region" description="Basic and acidic residues" evidence="1">
    <location>
        <begin position="1"/>
        <end position="10"/>
    </location>
</feature>
<name>K0K7J6_SACES</name>
<feature type="region of interest" description="Disordered" evidence="1">
    <location>
        <begin position="1"/>
        <end position="59"/>
    </location>
</feature>
<evidence type="ECO:0000313" key="4">
    <source>
        <dbReference type="Proteomes" id="UP000006281"/>
    </source>
</evidence>
<dbReference type="BioCyc" id="SESP1179773:BN6_RS44220-MONOMER"/>
<evidence type="ECO:0000313" key="3">
    <source>
        <dbReference type="EMBL" id="CCH32869.1"/>
    </source>
</evidence>
<sequence>MRCRRLEDSRSSGGCEAQRRGDRRPHRENAVKQRRDTYEIQHPAPRTHFESKSSSEDDAHPLRPYSPGLLWADGTATAFVAGLLAVAGILFARGALDIAVLAPTGDAVGGTAGTVGYAVVAAAAALAATGLLQLMLATTPDAVHFFTRIVQLLAVIAAVLPLGFDAGTGTRVVTALLNTLIGAMIAASLRDVARRSRK</sequence>
<proteinExistence type="predicted"/>
<evidence type="ECO:0000256" key="2">
    <source>
        <dbReference type="SAM" id="Phobius"/>
    </source>
</evidence>
<evidence type="ECO:0000256" key="1">
    <source>
        <dbReference type="SAM" id="MobiDB-lite"/>
    </source>
</evidence>
<dbReference type="STRING" id="1179773.BN6_56100"/>
<accession>K0K7J6</accession>
<feature type="transmembrane region" description="Helical" evidence="2">
    <location>
        <begin position="70"/>
        <end position="95"/>
    </location>
</feature>
<feature type="transmembrane region" description="Helical" evidence="2">
    <location>
        <begin position="170"/>
        <end position="189"/>
    </location>
</feature>
<feature type="compositionally biased region" description="Basic and acidic residues" evidence="1">
    <location>
        <begin position="47"/>
        <end position="59"/>
    </location>
</feature>
<keyword evidence="2" id="KW-0812">Transmembrane</keyword>
<protein>
    <submittedName>
        <fullName evidence="3">Putative membrane protein</fullName>
    </submittedName>
</protein>
<dbReference type="Proteomes" id="UP000006281">
    <property type="component" value="Chromosome"/>
</dbReference>
<dbReference type="KEGG" id="sesp:BN6_56100"/>
<dbReference type="EMBL" id="HE804045">
    <property type="protein sequence ID" value="CCH32869.1"/>
    <property type="molecule type" value="Genomic_DNA"/>
</dbReference>
<dbReference type="AlphaFoldDB" id="K0K7J6"/>
<keyword evidence="2" id="KW-0472">Membrane</keyword>
<gene>
    <name evidence="3" type="ordered locus">BN6_56100</name>
</gene>
<organism evidence="3 4">
    <name type="scientific">Saccharothrix espanaensis (strain ATCC 51144 / DSM 44229 / JCM 9112 / NBRC 15066 / NRRL 15764)</name>
    <dbReference type="NCBI Taxonomy" id="1179773"/>
    <lineage>
        <taxon>Bacteria</taxon>
        <taxon>Bacillati</taxon>
        <taxon>Actinomycetota</taxon>
        <taxon>Actinomycetes</taxon>
        <taxon>Pseudonocardiales</taxon>
        <taxon>Pseudonocardiaceae</taxon>
        <taxon>Saccharothrix</taxon>
    </lineage>
</organism>
<dbReference type="PATRIC" id="fig|1179773.3.peg.5653"/>
<dbReference type="HOGENOM" id="CLU_117498_0_0_11"/>
<dbReference type="InterPro" id="IPR045713">
    <property type="entry name" value="DUF6069"/>
</dbReference>
<feature type="compositionally biased region" description="Basic and acidic residues" evidence="1">
    <location>
        <begin position="17"/>
        <end position="39"/>
    </location>
</feature>
<feature type="transmembrane region" description="Helical" evidence="2">
    <location>
        <begin position="145"/>
        <end position="164"/>
    </location>
</feature>
<reference evidence="3 4" key="1">
    <citation type="journal article" date="2012" name="BMC Genomics">
        <title>Complete genome sequence of Saccharothrix espanaensis DSM 44229T and comparison to the other completely sequenced Pseudonocardiaceae.</title>
        <authorList>
            <person name="Strobel T."/>
            <person name="Al-Dilaimi A."/>
            <person name="Blom J."/>
            <person name="Gessner A."/>
            <person name="Kalinowski J."/>
            <person name="Luzhetska M."/>
            <person name="Puhler A."/>
            <person name="Szczepanowski R."/>
            <person name="Bechthold A."/>
            <person name="Ruckert C."/>
        </authorList>
    </citation>
    <scope>NUCLEOTIDE SEQUENCE [LARGE SCALE GENOMIC DNA]</scope>
    <source>
        <strain evidence="4">ATCC 51144 / DSM 44229 / JCM 9112 / NBRC 15066 / NRRL 15764</strain>
    </source>
</reference>
<feature type="transmembrane region" description="Helical" evidence="2">
    <location>
        <begin position="115"/>
        <end position="138"/>
    </location>
</feature>
<keyword evidence="4" id="KW-1185">Reference proteome</keyword>